<organism evidence="1 2">
    <name type="scientific">Streptomyces subrutilus</name>
    <dbReference type="NCBI Taxonomy" id="36818"/>
    <lineage>
        <taxon>Bacteria</taxon>
        <taxon>Bacillati</taxon>
        <taxon>Actinomycetota</taxon>
        <taxon>Actinomycetes</taxon>
        <taxon>Kitasatosporales</taxon>
        <taxon>Streptomycetaceae</taxon>
        <taxon>Streptomyces</taxon>
    </lineage>
</organism>
<reference evidence="1 2" key="1">
    <citation type="submission" date="2016-08" db="EMBL/GenBank/DDBJ databases">
        <title>The complete genome of Streptomyces subrutilus 10-1-1.</title>
        <authorList>
            <person name="Chen X."/>
        </authorList>
    </citation>
    <scope>NUCLEOTIDE SEQUENCE [LARGE SCALE GENOMIC DNA]</scope>
    <source>
        <strain evidence="1 2">10-1-1</strain>
    </source>
</reference>
<accession>A0A1E5NZS6</accession>
<dbReference type="AlphaFoldDB" id="A0A1E5NZS6"/>
<dbReference type="InterPro" id="IPR053977">
    <property type="entry name" value="Rv2466c-like"/>
</dbReference>
<proteinExistence type="predicted"/>
<gene>
    <name evidence="1" type="ORF">BGK67_32445</name>
</gene>
<dbReference type="EMBL" id="MEHK01000002">
    <property type="protein sequence ID" value="OEJ22285.1"/>
    <property type="molecule type" value="Genomic_DNA"/>
</dbReference>
<keyword evidence="2" id="KW-1185">Reference proteome</keyword>
<dbReference type="SUPFAM" id="SSF52833">
    <property type="entry name" value="Thioredoxin-like"/>
    <property type="match status" value="1"/>
</dbReference>
<comment type="caution">
    <text evidence="1">The sequence shown here is derived from an EMBL/GenBank/DDBJ whole genome shotgun (WGS) entry which is preliminary data.</text>
</comment>
<dbReference type="Proteomes" id="UP000095705">
    <property type="component" value="Unassembled WGS sequence"/>
</dbReference>
<dbReference type="STRING" id="36818.BGK67_32445"/>
<protein>
    <submittedName>
        <fullName evidence="1">Disulfide bond formation protein DsbA</fullName>
    </submittedName>
</protein>
<sequence>MTGTTTEAGWSVDFWLDPACPLTRHTARWIAQVADQVALQVRWWVMSLAVLNEHRDDDPEGDPHGYLWIPARIAAAVQTDHGHTALGRFYAALWTEPDGTAREWIGDIGEALHRSGLPTVLTEAGTATDYDQALRASHHAGVDQIDTQIGTPVLAITTPDGTQRAFFGPVLNATPARADVIRLWEATLLMASVSTFRELKA</sequence>
<evidence type="ECO:0000313" key="1">
    <source>
        <dbReference type="EMBL" id="OEJ22285.1"/>
    </source>
</evidence>
<dbReference type="OrthoDB" id="4125991at2"/>
<dbReference type="RefSeq" id="WP_069924336.1">
    <property type="nucleotide sequence ID" value="NZ_MEHK01000002.1"/>
</dbReference>
<dbReference type="Pfam" id="PF22234">
    <property type="entry name" value="Rv2466c-like"/>
    <property type="match status" value="1"/>
</dbReference>
<evidence type="ECO:0000313" key="2">
    <source>
        <dbReference type="Proteomes" id="UP000095705"/>
    </source>
</evidence>
<name>A0A1E5NZS6_9ACTN</name>
<dbReference type="Gene3D" id="3.40.30.10">
    <property type="entry name" value="Glutaredoxin"/>
    <property type="match status" value="1"/>
</dbReference>
<dbReference type="InterPro" id="IPR036249">
    <property type="entry name" value="Thioredoxin-like_sf"/>
</dbReference>